<feature type="compositionally biased region" description="Basic and acidic residues" evidence="2">
    <location>
        <begin position="459"/>
        <end position="468"/>
    </location>
</feature>
<evidence type="ECO:0000313" key="3">
    <source>
        <dbReference type="EMBL" id="OXV10699.1"/>
    </source>
</evidence>
<dbReference type="OrthoDB" id="5421041at2759"/>
<sequence length="508" mass="57441">MGAESQPGGLDLIAAFTTLKTLSLDTNFSLISKVVDDNENLKKIIKTKDDEVAQLKKAIENMGERRRIAIEEICETNQTGLKKRAALSESIQSLEAEVKQRDDTIAEKNKAVDASAKELQECQQLLTQEQTKVEKANADITELEKKMKERDSLVDQMKEAGKSLKRRTSVLEDKLSESKKTNVSLEEQLKDKSARLQELEGFAAPYKVEDESSMMDKMDNLWSTACTTVMPYFLNDDLPKEAFQGQQALRKLKEPNILHHRVPLPHSNSNAAKQMRCSVILGIIAREIDQHIFQPTYLLGDDSGIRDFLVGLAMVDNKKESFCRALLRSIEPDTQTRNAEERIKQVIDNVAWYISELLPKDRHERFLQDLVQVVRLACDIAKMMQRTRDKYEPDFDPEHFGDFYWDPLPFFEHETTANGEGEVDGPLLVVFPRMCLIKDKDRMPLDSATVLRRSQSATAERESKRKDSASPTAGRPGPARQRTRRMSLGLIGRNGVQQAIASMGQATG</sequence>
<organism evidence="3 4">
    <name type="scientific">Elaphomyces granulatus</name>
    <dbReference type="NCBI Taxonomy" id="519963"/>
    <lineage>
        <taxon>Eukaryota</taxon>
        <taxon>Fungi</taxon>
        <taxon>Dikarya</taxon>
        <taxon>Ascomycota</taxon>
        <taxon>Pezizomycotina</taxon>
        <taxon>Eurotiomycetes</taxon>
        <taxon>Eurotiomycetidae</taxon>
        <taxon>Eurotiales</taxon>
        <taxon>Elaphomycetaceae</taxon>
        <taxon>Elaphomyces</taxon>
    </lineage>
</organism>
<dbReference type="EMBL" id="NPHW01002815">
    <property type="protein sequence ID" value="OXV10699.1"/>
    <property type="molecule type" value="Genomic_DNA"/>
</dbReference>
<feature type="region of interest" description="Disordered" evidence="2">
    <location>
        <begin position="452"/>
        <end position="491"/>
    </location>
</feature>
<keyword evidence="4" id="KW-1185">Reference proteome</keyword>
<protein>
    <submittedName>
        <fullName evidence="3">Uncharacterized protein</fullName>
    </submittedName>
</protein>
<evidence type="ECO:0000256" key="2">
    <source>
        <dbReference type="SAM" id="MobiDB-lite"/>
    </source>
</evidence>
<gene>
    <name evidence="3" type="ORF">Egran_01540</name>
</gene>
<proteinExistence type="predicted"/>
<evidence type="ECO:0000256" key="1">
    <source>
        <dbReference type="SAM" id="Coils"/>
    </source>
</evidence>
<dbReference type="AlphaFoldDB" id="A0A232M2T8"/>
<feature type="coiled-coil region" evidence="1">
    <location>
        <begin position="38"/>
        <end position="202"/>
    </location>
</feature>
<name>A0A232M2T8_9EURO</name>
<comment type="caution">
    <text evidence="3">The sequence shown here is derived from an EMBL/GenBank/DDBJ whole genome shotgun (WGS) entry which is preliminary data.</text>
</comment>
<dbReference type="Proteomes" id="UP000243515">
    <property type="component" value="Unassembled WGS sequence"/>
</dbReference>
<evidence type="ECO:0000313" key="4">
    <source>
        <dbReference type="Proteomes" id="UP000243515"/>
    </source>
</evidence>
<keyword evidence="1" id="KW-0175">Coiled coil</keyword>
<accession>A0A232M2T8</accession>
<reference evidence="3 4" key="1">
    <citation type="journal article" date="2015" name="Environ. Microbiol.">
        <title>Metagenome sequence of Elaphomyces granulatus from sporocarp tissue reveals Ascomycota ectomycorrhizal fingerprints of genome expansion and a Proteobacteria-rich microbiome.</title>
        <authorList>
            <person name="Quandt C.A."/>
            <person name="Kohler A."/>
            <person name="Hesse C.N."/>
            <person name="Sharpton T.J."/>
            <person name="Martin F."/>
            <person name="Spatafora J.W."/>
        </authorList>
    </citation>
    <scope>NUCLEOTIDE SEQUENCE [LARGE SCALE GENOMIC DNA]</scope>
    <source>
        <strain evidence="3 4">OSC145934</strain>
    </source>
</reference>